<evidence type="ECO:0000313" key="3">
    <source>
        <dbReference type="EMBL" id="KNC86843.1"/>
    </source>
</evidence>
<accession>A0A0L0GEX0</accession>
<dbReference type="STRING" id="667725.A0A0L0GEX0"/>
<dbReference type="OrthoDB" id="432528at2759"/>
<sequence>MRSIWKEDAHRHTFKHVPSTGQVSCVVGGDVYVLGGRAMPTSLENCICKYNLDRRKWVAVEVIGEMPDGFWSGAVALAVDDIIYVYGGHRVSYGYQASMHKYDIRTQIWSVIQTGGIVPSPRDKHAGVVYDGNLYYFGGWGQVTSGFTWAGELWKYDIIANKWSLVCTKGQPPSPRAAHTMTLMPGTDAHAYVIGGRCKDGRNNEVYRLDMSIMHWTGPLVANTAVSSYSLRIAPSGKGSAETVAREPTTRKRLEMNGSAPEHESIRDYRRRSMAMNTVADIVRSSSHVGEVVLNGAHVSDPAGDMVGNASHEKPCGRSWHTAQYLDSRRILVHGGMSNGVGLEVGTPQLTVNGGPGHALGDTWVFNVGTYKWSCVETTGQARLWHSSCVDRDKGEVLYFSGHSNFEHGVLRDVTNDVVARFQYMPLPLSRIASDLVASTLNAQARGTSGKMGTDGNVRRSAEDVLRVEVRRGSMSAKAAVQISERIKATSVEEPQRLVSVSTGHMRSVWDVRHRLTV</sequence>
<dbReference type="Gene3D" id="2.120.10.80">
    <property type="entry name" value="Kelch-type beta propeller"/>
    <property type="match status" value="2"/>
</dbReference>
<organism evidence="3 4">
    <name type="scientific">Sphaeroforma arctica JP610</name>
    <dbReference type="NCBI Taxonomy" id="667725"/>
    <lineage>
        <taxon>Eukaryota</taxon>
        <taxon>Ichthyosporea</taxon>
        <taxon>Ichthyophonida</taxon>
        <taxon>Sphaeroforma</taxon>
    </lineage>
</organism>
<keyword evidence="4" id="KW-1185">Reference proteome</keyword>
<dbReference type="RefSeq" id="XP_014160745.1">
    <property type="nucleotide sequence ID" value="XM_014305270.1"/>
</dbReference>
<dbReference type="SUPFAM" id="SSF50965">
    <property type="entry name" value="Galactose oxidase, central domain"/>
    <property type="match status" value="1"/>
</dbReference>
<dbReference type="GeneID" id="25901540"/>
<reference evidence="3 4" key="1">
    <citation type="submission" date="2011-02" db="EMBL/GenBank/DDBJ databases">
        <title>The Genome Sequence of Sphaeroforma arctica JP610.</title>
        <authorList>
            <consortium name="The Broad Institute Genome Sequencing Platform"/>
            <person name="Russ C."/>
            <person name="Cuomo C."/>
            <person name="Young S.K."/>
            <person name="Zeng Q."/>
            <person name="Gargeya S."/>
            <person name="Alvarado L."/>
            <person name="Berlin A."/>
            <person name="Chapman S.B."/>
            <person name="Chen Z."/>
            <person name="Freedman E."/>
            <person name="Gellesch M."/>
            <person name="Goldberg J."/>
            <person name="Griggs A."/>
            <person name="Gujja S."/>
            <person name="Heilman E."/>
            <person name="Heiman D."/>
            <person name="Howarth C."/>
            <person name="Mehta T."/>
            <person name="Neiman D."/>
            <person name="Pearson M."/>
            <person name="Roberts A."/>
            <person name="Saif S."/>
            <person name="Shea T."/>
            <person name="Shenoy N."/>
            <person name="Sisk P."/>
            <person name="Stolte C."/>
            <person name="Sykes S."/>
            <person name="White J."/>
            <person name="Yandava C."/>
            <person name="Burger G."/>
            <person name="Gray M.W."/>
            <person name="Holland P.W.H."/>
            <person name="King N."/>
            <person name="Lang F.B.F."/>
            <person name="Roger A.J."/>
            <person name="Ruiz-Trillo I."/>
            <person name="Haas B."/>
            <person name="Nusbaum C."/>
            <person name="Birren B."/>
        </authorList>
    </citation>
    <scope>NUCLEOTIDE SEQUENCE [LARGE SCALE GENOMIC DNA]</scope>
    <source>
        <strain evidence="3 4">JP610</strain>
    </source>
</reference>
<proteinExistence type="predicted"/>
<name>A0A0L0GEX0_9EUKA</name>
<dbReference type="Proteomes" id="UP000054560">
    <property type="component" value="Unassembled WGS sequence"/>
</dbReference>
<protein>
    <submittedName>
        <fullName evidence="3">Uncharacterized protein</fullName>
    </submittedName>
</protein>
<dbReference type="eggNOG" id="KOG0379">
    <property type="taxonomic scope" value="Eukaryota"/>
</dbReference>
<evidence type="ECO:0000256" key="2">
    <source>
        <dbReference type="ARBA" id="ARBA00022737"/>
    </source>
</evidence>
<dbReference type="PANTHER" id="PTHR46228:SF2">
    <property type="entry name" value="KELCH REPEAT PROTEIN (AFU_ORTHOLOGUE AFUA_4G14350)"/>
    <property type="match status" value="1"/>
</dbReference>
<keyword evidence="2" id="KW-0677">Repeat</keyword>
<dbReference type="AlphaFoldDB" id="A0A0L0GEX0"/>
<dbReference type="SUPFAM" id="SSF117281">
    <property type="entry name" value="Kelch motif"/>
    <property type="match status" value="1"/>
</dbReference>
<dbReference type="Pfam" id="PF24681">
    <property type="entry name" value="Kelch_KLHDC2_KLHL20_DRC7"/>
    <property type="match status" value="1"/>
</dbReference>
<gene>
    <name evidence="3" type="ORF">SARC_01036</name>
</gene>
<evidence type="ECO:0000256" key="1">
    <source>
        <dbReference type="ARBA" id="ARBA00022441"/>
    </source>
</evidence>
<dbReference type="PANTHER" id="PTHR46228">
    <property type="entry name" value="KELCH DOMAIN-CONTAINING PROTEIN"/>
    <property type="match status" value="1"/>
</dbReference>
<dbReference type="EMBL" id="KQ241633">
    <property type="protein sequence ID" value="KNC86843.1"/>
    <property type="molecule type" value="Genomic_DNA"/>
</dbReference>
<keyword evidence="1" id="KW-0880">Kelch repeat</keyword>
<dbReference type="InterPro" id="IPR015915">
    <property type="entry name" value="Kelch-typ_b-propeller"/>
</dbReference>
<dbReference type="InterPro" id="IPR011043">
    <property type="entry name" value="Gal_Oxase/kelch_b-propeller"/>
</dbReference>
<evidence type="ECO:0000313" key="4">
    <source>
        <dbReference type="Proteomes" id="UP000054560"/>
    </source>
</evidence>